<dbReference type="InterPro" id="IPR052179">
    <property type="entry name" value="DD-CPase-like"/>
</dbReference>
<dbReference type="GO" id="GO:0008233">
    <property type="term" value="F:peptidase activity"/>
    <property type="evidence" value="ECO:0007669"/>
    <property type="project" value="InterPro"/>
</dbReference>
<organism evidence="2">
    <name type="scientific">freshwater metagenome</name>
    <dbReference type="NCBI Taxonomy" id="449393"/>
    <lineage>
        <taxon>unclassified sequences</taxon>
        <taxon>metagenomes</taxon>
        <taxon>ecological metagenomes</taxon>
    </lineage>
</organism>
<dbReference type="InterPro" id="IPR058193">
    <property type="entry name" value="VanY/YodJ_core_dom"/>
</dbReference>
<dbReference type="Pfam" id="PF02557">
    <property type="entry name" value="VanY"/>
    <property type="match status" value="1"/>
</dbReference>
<feature type="domain" description="D-alanyl-D-alanine carboxypeptidase-like core" evidence="1">
    <location>
        <begin position="94"/>
        <end position="222"/>
    </location>
</feature>
<protein>
    <submittedName>
        <fullName evidence="2">Unannotated protein</fullName>
    </submittedName>
</protein>
<dbReference type="CDD" id="cd14852">
    <property type="entry name" value="LD-carboxypeptidase"/>
    <property type="match status" value="1"/>
</dbReference>
<evidence type="ECO:0000313" key="2">
    <source>
        <dbReference type="EMBL" id="CAB4633888.1"/>
    </source>
</evidence>
<dbReference type="PANTHER" id="PTHR34385">
    <property type="entry name" value="D-ALANYL-D-ALANINE CARBOXYPEPTIDASE"/>
    <property type="match status" value="1"/>
</dbReference>
<dbReference type="AlphaFoldDB" id="A0A6J6JB70"/>
<name>A0A6J6JB70_9ZZZZ</name>
<dbReference type="SUPFAM" id="SSF55166">
    <property type="entry name" value="Hedgehog/DD-peptidase"/>
    <property type="match status" value="1"/>
</dbReference>
<reference evidence="2" key="1">
    <citation type="submission" date="2020-05" db="EMBL/GenBank/DDBJ databases">
        <authorList>
            <person name="Chiriac C."/>
            <person name="Salcher M."/>
            <person name="Ghai R."/>
            <person name="Kavagutti S V."/>
        </authorList>
    </citation>
    <scope>NUCLEOTIDE SEQUENCE</scope>
</reference>
<dbReference type="Gene3D" id="3.30.1380.10">
    <property type="match status" value="1"/>
</dbReference>
<accession>A0A6J6JB70</accession>
<proteinExistence type="predicted"/>
<gene>
    <name evidence="2" type="ORF">UFOPK1961_00939</name>
</gene>
<dbReference type="PANTHER" id="PTHR34385:SF1">
    <property type="entry name" value="PEPTIDOGLYCAN L-ALANYL-D-GLUTAMATE ENDOPEPTIDASE CWLK"/>
    <property type="match status" value="1"/>
</dbReference>
<dbReference type="EMBL" id="CAEZVJ010000115">
    <property type="protein sequence ID" value="CAB4633888.1"/>
    <property type="molecule type" value="Genomic_DNA"/>
</dbReference>
<dbReference type="GO" id="GO:0006508">
    <property type="term" value="P:proteolysis"/>
    <property type="evidence" value="ECO:0007669"/>
    <property type="project" value="InterPro"/>
</dbReference>
<dbReference type="InterPro" id="IPR003709">
    <property type="entry name" value="VanY-like_core_dom"/>
</dbReference>
<evidence type="ECO:0000259" key="1">
    <source>
        <dbReference type="Pfam" id="PF02557"/>
    </source>
</evidence>
<dbReference type="InterPro" id="IPR009045">
    <property type="entry name" value="Zn_M74/Hedgehog-like"/>
</dbReference>
<sequence>MLPLFLALILAGCVSTTPAHSEIPAPTQRPLAAPTITPVPIPAPTISAFDVTQHSIDEADSIWVIADKLRPLQPKKYVPSGLKTLDVPHTYEPTLRDDAAKAYLTMFRAAKKDKVNLVIQSAYRSYSTQVSVYNGWVASLGRKAADLQSARPGYSEHQTGLSVDIASASAGCTIQACFSQTPEGKWLNKNAWRFGWHLRYPNGKTSVTGYKFEPWHWRYVGDELAAELHLTPKITMEEYFNLPAAPDYAQ</sequence>